<dbReference type="SUPFAM" id="SSF56112">
    <property type="entry name" value="Protein kinase-like (PK-like)"/>
    <property type="match status" value="1"/>
</dbReference>
<feature type="region of interest" description="Disordered" evidence="19">
    <location>
        <begin position="616"/>
        <end position="640"/>
    </location>
</feature>
<dbReference type="Pfam" id="PF14380">
    <property type="entry name" value="WAK_assoc"/>
    <property type="match status" value="1"/>
</dbReference>
<evidence type="ECO:0000256" key="4">
    <source>
        <dbReference type="ARBA" id="ARBA00022536"/>
    </source>
</evidence>
<dbReference type="EC" id="2.7.11.1" evidence="2"/>
<evidence type="ECO:0000256" key="18">
    <source>
        <dbReference type="PROSITE-ProRule" id="PRU10141"/>
    </source>
</evidence>
<keyword evidence="4" id="KW-0245">EGF-like domain</keyword>
<gene>
    <name evidence="23" type="ORF">AQUCO_03400113v1</name>
</gene>
<feature type="domain" description="Protein kinase" evidence="22">
    <location>
        <begin position="331"/>
        <end position="629"/>
    </location>
</feature>
<evidence type="ECO:0000256" key="20">
    <source>
        <dbReference type="SAM" id="Phobius"/>
    </source>
</evidence>
<reference evidence="23 24" key="1">
    <citation type="submission" date="2017-09" db="EMBL/GenBank/DDBJ databases">
        <title>WGS assembly of Aquilegia coerulea Goldsmith.</title>
        <authorList>
            <person name="Hodges S."/>
            <person name="Kramer E."/>
            <person name="Nordborg M."/>
            <person name="Tomkins J."/>
            <person name="Borevitz J."/>
            <person name="Derieg N."/>
            <person name="Yan J."/>
            <person name="Mihaltcheva S."/>
            <person name="Hayes R.D."/>
            <person name="Rokhsar D."/>
        </authorList>
    </citation>
    <scope>NUCLEOTIDE SEQUENCE [LARGE SCALE GENOMIC DNA]</scope>
    <source>
        <strain evidence="24">cv. Goldsmith</strain>
    </source>
</reference>
<dbReference type="GO" id="GO:0016020">
    <property type="term" value="C:membrane"/>
    <property type="evidence" value="ECO:0007669"/>
    <property type="project" value="UniProtKB-SubCell"/>
</dbReference>
<comment type="catalytic activity">
    <reaction evidence="16">
        <text>L-threonyl-[protein] + ATP = O-phospho-L-threonyl-[protein] + ADP + H(+)</text>
        <dbReference type="Rhea" id="RHEA:46608"/>
        <dbReference type="Rhea" id="RHEA-COMP:11060"/>
        <dbReference type="Rhea" id="RHEA-COMP:11605"/>
        <dbReference type="ChEBI" id="CHEBI:15378"/>
        <dbReference type="ChEBI" id="CHEBI:30013"/>
        <dbReference type="ChEBI" id="CHEBI:30616"/>
        <dbReference type="ChEBI" id="CHEBI:61977"/>
        <dbReference type="ChEBI" id="CHEBI:456216"/>
        <dbReference type="EC" id="2.7.11.1"/>
    </reaction>
</comment>
<keyword evidence="5" id="KW-0808">Transferase</keyword>
<evidence type="ECO:0000313" key="24">
    <source>
        <dbReference type="Proteomes" id="UP000230069"/>
    </source>
</evidence>
<evidence type="ECO:0000256" key="21">
    <source>
        <dbReference type="SAM" id="SignalP"/>
    </source>
</evidence>
<dbReference type="GO" id="GO:0030247">
    <property type="term" value="F:polysaccharide binding"/>
    <property type="evidence" value="ECO:0007669"/>
    <property type="project" value="InterPro"/>
</dbReference>
<keyword evidence="9" id="KW-0418">Kinase</keyword>
<keyword evidence="3" id="KW-0723">Serine/threonine-protein kinase</keyword>
<evidence type="ECO:0000259" key="22">
    <source>
        <dbReference type="PROSITE" id="PS50011"/>
    </source>
</evidence>
<protein>
    <recommendedName>
        <fullName evidence="2">non-specific serine/threonine protein kinase</fullName>
        <ecNumber evidence="2">2.7.11.1</ecNumber>
    </recommendedName>
</protein>
<keyword evidence="8 18" id="KW-0547">Nucleotide-binding</keyword>
<dbReference type="GO" id="GO:0005524">
    <property type="term" value="F:ATP binding"/>
    <property type="evidence" value="ECO:0007669"/>
    <property type="project" value="UniProtKB-UniRule"/>
</dbReference>
<keyword evidence="6 20" id="KW-0812">Transmembrane</keyword>
<dbReference type="GO" id="GO:0004674">
    <property type="term" value="F:protein serine/threonine kinase activity"/>
    <property type="evidence" value="ECO:0007669"/>
    <property type="project" value="UniProtKB-KW"/>
</dbReference>
<evidence type="ECO:0000256" key="10">
    <source>
        <dbReference type="ARBA" id="ARBA00022840"/>
    </source>
</evidence>
<evidence type="ECO:0000256" key="14">
    <source>
        <dbReference type="ARBA" id="ARBA00023170"/>
    </source>
</evidence>
<keyword evidence="12 20" id="KW-0472">Membrane</keyword>
<proteinExistence type="predicted"/>
<dbReference type="PROSITE" id="PS00108">
    <property type="entry name" value="PROTEIN_KINASE_ST"/>
    <property type="match status" value="1"/>
</dbReference>
<dbReference type="InterPro" id="IPR000719">
    <property type="entry name" value="Prot_kinase_dom"/>
</dbReference>
<keyword evidence="14" id="KW-0675">Receptor</keyword>
<evidence type="ECO:0000256" key="11">
    <source>
        <dbReference type="ARBA" id="ARBA00022989"/>
    </source>
</evidence>
<evidence type="ECO:0000256" key="19">
    <source>
        <dbReference type="SAM" id="MobiDB-lite"/>
    </source>
</evidence>
<organism evidence="23 24">
    <name type="scientific">Aquilegia coerulea</name>
    <name type="common">Rocky mountain columbine</name>
    <dbReference type="NCBI Taxonomy" id="218851"/>
    <lineage>
        <taxon>Eukaryota</taxon>
        <taxon>Viridiplantae</taxon>
        <taxon>Streptophyta</taxon>
        <taxon>Embryophyta</taxon>
        <taxon>Tracheophyta</taxon>
        <taxon>Spermatophyta</taxon>
        <taxon>Magnoliopsida</taxon>
        <taxon>Ranunculales</taxon>
        <taxon>Ranunculaceae</taxon>
        <taxon>Thalictroideae</taxon>
        <taxon>Aquilegia</taxon>
    </lineage>
</organism>
<evidence type="ECO:0000313" key="23">
    <source>
        <dbReference type="EMBL" id="PIA35992.1"/>
    </source>
</evidence>
<keyword evidence="13" id="KW-1015">Disulfide bond</keyword>
<evidence type="ECO:0000256" key="9">
    <source>
        <dbReference type="ARBA" id="ARBA00022777"/>
    </source>
</evidence>
<evidence type="ECO:0000256" key="15">
    <source>
        <dbReference type="ARBA" id="ARBA00023180"/>
    </source>
</evidence>
<dbReference type="Pfam" id="PF00069">
    <property type="entry name" value="Pkinase"/>
    <property type="match status" value="1"/>
</dbReference>
<evidence type="ECO:0000256" key="5">
    <source>
        <dbReference type="ARBA" id="ARBA00022679"/>
    </source>
</evidence>
<dbReference type="EMBL" id="KZ305051">
    <property type="protein sequence ID" value="PIA35992.1"/>
    <property type="molecule type" value="Genomic_DNA"/>
</dbReference>
<evidence type="ECO:0000256" key="6">
    <source>
        <dbReference type="ARBA" id="ARBA00022692"/>
    </source>
</evidence>
<feature type="transmembrane region" description="Helical" evidence="20">
    <location>
        <begin position="262"/>
        <end position="285"/>
    </location>
</feature>
<dbReference type="InterPro" id="IPR025287">
    <property type="entry name" value="WAK_GUB"/>
</dbReference>
<dbReference type="InterPro" id="IPR032872">
    <property type="entry name" value="WAK_assoc_C"/>
</dbReference>
<dbReference type="Gene3D" id="3.30.200.20">
    <property type="entry name" value="Phosphorylase Kinase, domain 1"/>
    <property type="match status" value="1"/>
</dbReference>
<evidence type="ECO:0000256" key="1">
    <source>
        <dbReference type="ARBA" id="ARBA00004479"/>
    </source>
</evidence>
<dbReference type="CDD" id="cd14066">
    <property type="entry name" value="STKc_IRAK"/>
    <property type="match status" value="1"/>
</dbReference>
<dbReference type="AlphaFoldDB" id="A0A2G5CXJ1"/>
<keyword evidence="11 20" id="KW-1133">Transmembrane helix</keyword>
<name>A0A2G5CXJ1_AQUCA</name>
<dbReference type="STRING" id="218851.A0A2G5CXJ1"/>
<evidence type="ECO:0000256" key="2">
    <source>
        <dbReference type="ARBA" id="ARBA00012513"/>
    </source>
</evidence>
<evidence type="ECO:0000256" key="8">
    <source>
        <dbReference type="ARBA" id="ARBA00022741"/>
    </source>
</evidence>
<evidence type="ECO:0000256" key="7">
    <source>
        <dbReference type="ARBA" id="ARBA00022729"/>
    </source>
</evidence>
<dbReference type="InParanoid" id="A0A2G5CXJ1"/>
<comment type="subcellular location">
    <subcellularLocation>
        <location evidence="1">Membrane</location>
        <topology evidence="1">Single-pass type I membrane protein</topology>
    </subcellularLocation>
</comment>
<dbReference type="InterPro" id="IPR011009">
    <property type="entry name" value="Kinase-like_dom_sf"/>
</dbReference>
<dbReference type="PROSITE" id="PS50011">
    <property type="entry name" value="PROTEIN_KINASE_DOM"/>
    <property type="match status" value="1"/>
</dbReference>
<keyword evidence="7 21" id="KW-0732">Signal</keyword>
<evidence type="ECO:0000256" key="13">
    <source>
        <dbReference type="ARBA" id="ARBA00023157"/>
    </source>
</evidence>
<dbReference type="Gene3D" id="1.10.510.10">
    <property type="entry name" value="Transferase(Phosphotransferase) domain 1"/>
    <property type="match status" value="1"/>
</dbReference>
<dbReference type="Proteomes" id="UP000230069">
    <property type="component" value="Unassembled WGS sequence"/>
</dbReference>
<dbReference type="PROSITE" id="PS00107">
    <property type="entry name" value="PROTEIN_KINASE_ATP"/>
    <property type="match status" value="1"/>
</dbReference>
<evidence type="ECO:0000256" key="3">
    <source>
        <dbReference type="ARBA" id="ARBA00022527"/>
    </source>
</evidence>
<dbReference type="Pfam" id="PF13947">
    <property type="entry name" value="GUB_WAK_bind"/>
    <property type="match status" value="1"/>
</dbReference>
<evidence type="ECO:0000256" key="16">
    <source>
        <dbReference type="ARBA" id="ARBA00047899"/>
    </source>
</evidence>
<keyword evidence="10 18" id="KW-0067">ATP-binding</keyword>
<dbReference type="FunFam" id="3.30.200.20:FF:000059">
    <property type="entry name" value="S-receptor-like serine/threonine-protein kinase"/>
    <property type="match status" value="1"/>
</dbReference>
<keyword evidence="24" id="KW-1185">Reference proteome</keyword>
<dbReference type="InterPro" id="IPR017441">
    <property type="entry name" value="Protein_kinase_ATP_BS"/>
</dbReference>
<feature type="binding site" evidence="18">
    <location>
        <position position="360"/>
    </location>
    <ligand>
        <name>ATP</name>
        <dbReference type="ChEBI" id="CHEBI:30616"/>
    </ligand>
</feature>
<keyword evidence="15" id="KW-0325">Glycoprotein</keyword>
<feature type="signal peptide" evidence="21">
    <location>
        <begin position="1"/>
        <end position="21"/>
    </location>
</feature>
<dbReference type="PANTHER" id="PTHR27009">
    <property type="entry name" value="RUST RESISTANCE KINASE LR10-RELATED"/>
    <property type="match status" value="1"/>
</dbReference>
<dbReference type="InterPro" id="IPR008271">
    <property type="entry name" value="Ser/Thr_kinase_AS"/>
</dbReference>
<accession>A0A2G5CXJ1</accession>
<sequence>MFEFMITSMIIFEGLHVITSAVSCSHNSLSYCSNGIAIEYPFWVDYTNETADFCGYPGFGIKCRDVDDRAVMNISNHLYYVENFNHDSKKLTDVDIDRKECPHPTQNVSLESIPSLHYSDNNFNHTVFYNCSIYPKDAESWYVPCLYDYYRPGRSYHFYSNDKLPGFNWYANCEESVVVRMSFFGKYTQALKSGFYVSWSAPNDCKDCERSGGMCRYRKTTKGFHKCACGSDLSNLFDRTCPQNRTQPNEKKNKTRAEGIPAGLMAIIGVCAGVGGLILVLLLIYSRIFYSFISRWKNNIKNPTNVEVFLESYGCLSLQRYRYSEIKKMTNSFKDSVGEGGYGCVFRGKLGDDGRLVAVKVLNNSKGNGEEFVNEVATIGRTNHVNVVTLLGFCTEGTKRALVYEFMPNGSLERFIYNDKTSSTGSTPSLGWEKLYHIAVGIARGLEYLHCRCNTRILHFDIKPHNILLDEDYCPKISDFGLAKLCPTKESVISMVGARGTMGYIAPEVCCRVLGGVSHKSDVYSYGMMMLEMIGGRKNIDVTVENTSEIYFPHWIYSRLERESMVERLEHSKVEGSKEVFHDEMAKKMIIVALWCIQTHPTNRPSMSKVVEMLEGSTEELQMPPNPSLDPPCISSSSSS</sequence>
<dbReference type="SMART" id="SM00220">
    <property type="entry name" value="S_TKc"/>
    <property type="match status" value="1"/>
</dbReference>
<evidence type="ECO:0000256" key="12">
    <source>
        <dbReference type="ARBA" id="ARBA00023136"/>
    </source>
</evidence>
<dbReference type="FunFam" id="1.10.510.10:FF:000590">
    <property type="entry name" value="PR5-like receptor kinase"/>
    <property type="match status" value="1"/>
</dbReference>
<feature type="chain" id="PRO_5013861952" description="non-specific serine/threonine protein kinase" evidence="21">
    <location>
        <begin position="22"/>
        <end position="640"/>
    </location>
</feature>
<dbReference type="InterPro" id="IPR045874">
    <property type="entry name" value="LRK10/LRL21-25-like"/>
</dbReference>
<comment type="catalytic activity">
    <reaction evidence="17">
        <text>L-seryl-[protein] + ATP = O-phospho-L-seryl-[protein] + ADP + H(+)</text>
        <dbReference type="Rhea" id="RHEA:17989"/>
        <dbReference type="Rhea" id="RHEA-COMP:9863"/>
        <dbReference type="Rhea" id="RHEA-COMP:11604"/>
        <dbReference type="ChEBI" id="CHEBI:15378"/>
        <dbReference type="ChEBI" id="CHEBI:29999"/>
        <dbReference type="ChEBI" id="CHEBI:30616"/>
        <dbReference type="ChEBI" id="CHEBI:83421"/>
        <dbReference type="ChEBI" id="CHEBI:456216"/>
        <dbReference type="EC" id="2.7.11.1"/>
    </reaction>
</comment>
<evidence type="ECO:0000256" key="17">
    <source>
        <dbReference type="ARBA" id="ARBA00048679"/>
    </source>
</evidence>